<accession>A0A9N9X8S3</accession>
<protein>
    <submittedName>
        <fullName evidence="4">Uncharacterized protein</fullName>
    </submittedName>
</protein>
<dbReference type="PROSITE" id="PS51450">
    <property type="entry name" value="LRR"/>
    <property type="match status" value="5"/>
</dbReference>
<reference evidence="4" key="1">
    <citation type="submission" date="2022-01" db="EMBL/GenBank/DDBJ databases">
        <authorList>
            <person name="King R."/>
        </authorList>
    </citation>
    <scope>NUCLEOTIDE SEQUENCE</scope>
</reference>
<dbReference type="InterPro" id="IPR001611">
    <property type="entry name" value="Leu-rich_rpt"/>
</dbReference>
<keyword evidence="2" id="KW-0677">Repeat</keyword>
<evidence type="ECO:0000256" key="1">
    <source>
        <dbReference type="ARBA" id="ARBA00022614"/>
    </source>
</evidence>
<dbReference type="PRINTS" id="PR00019">
    <property type="entry name" value="LEURICHRPT"/>
</dbReference>
<keyword evidence="1" id="KW-0433">Leucine-rich repeat</keyword>
<gene>
    <name evidence="4" type="ORF">DIABBA_LOCUS505</name>
</gene>
<dbReference type="SUPFAM" id="SSF52058">
    <property type="entry name" value="L domain-like"/>
    <property type="match status" value="1"/>
</dbReference>
<organism evidence="4 5">
    <name type="scientific">Diabrotica balteata</name>
    <name type="common">Banded cucumber beetle</name>
    <dbReference type="NCBI Taxonomy" id="107213"/>
    <lineage>
        <taxon>Eukaryota</taxon>
        <taxon>Metazoa</taxon>
        <taxon>Ecdysozoa</taxon>
        <taxon>Arthropoda</taxon>
        <taxon>Hexapoda</taxon>
        <taxon>Insecta</taxon>
        <taxon>Pterygota</taxon>
        <taxon>Neoptera</taxon>
        <taxon>Endopterygota</taxon>
        <taxon>Coleoptera</taxon>
        <taxon>Polyphaga</taxon>
        <taxon>Cucujiformia</taxon>
        <taxon>Chrysomeloidea</taxon>
        <taxon>Chrysomelidae</taxon>
        <taxon>Galerucinae</taxon>
        <taxon>Diabroticina</taxon>
        <taxon>Diabroticites</taxon>
        <taxon>Diabrotica</taxon>
    </lineage>
</organism>
<evidence type="ECO:0000313" key="4">
    <source>
        <dbReference type="EMBL" id="CAG9826385.1"/>
    </source>
</evidence>
<keyword evidence="3" id="KW-1133">Transmembrane helix</keyword>
<keyword evidence="5" id="KW-1185">Reference proteome</keyword>
<dbReference type="PANTHER" id="PTHR45712">
    <property type="entry name" value="AGAP008170-PA"/>
    <property type="match status" value="1"/>
</dbReference>
<dbReference type="Pfam" id="PF13855">
    <property type="entry name" value="LRR_8"/>
    <property type="match status" value="2"/>
</dbReference>
<sequence>MGSATCDVNYDDEYYAGHRERIDCQNIQLPLKDVLCDNCRILTVSDSSIPEILTAAFLNFPFMVKLQLSGNFINKLQPGAFSGLQALEQLDLHNNQIVKIYNGVFNHLVQLKSLDLSKNKISSVDPNFLTGLMHISSLNLAENALKSFDDVFLGQNSHVTMLNLSNNEISFFSLSRFNSKIITLDISNNNLTFVNVCFLGLQNLDSSYNKISHLFADSCSLNTAPINLNISYNLLNEENIMNVSKLFNLKTLNLAGNNLSFIPVNLFVNLTNLVNLNVSHNKISYLNYGTLNNLSVLQSLDLSYNKLTTLKRYLHSLMKLRYLYINNNKITNINSKQLLDDTGAVYINIDTNDFTCENLIEVIHDFKLLKGTATIGSNIYGVACKEKTLPEANPEVNLKADVIKYSETTISATQSVIIMLLVILVVFKVVKVYSNFNAKNLLSREQVEL</sequence>
<name>A0A9N9X8S3_DIABA</name>
<dbReference type="InterPro" id="IPR050333">
    <property type="entry name" value="SLRP"/>
</dbReference>
<dbReference type="Gene3D" id="3.80.10.10">
    <property type="entry name" value="Ribonuclease Inhibitor"/>
    <property type="match status" value="1"/>
</dbReference>
<evidence type="ECO:0000256" key="3">
    <source>
        <dbReference type="SAM" id="Phobius"/>
    </source>
</evidence>
<evidence type="ECO:0000256" key="2">
    <source>
        <dbReference type="ARBA" id="ARBA00022737"/>
    </source>
</evidence>
<proteinExistence type="predicted"/>
<dbReference type="SMART" id="SM00365">
    <property type="entry name" value="LRR_SD22"/>
    <property type="match status" value="5"/>
</dbReference>
<dbReference type="PANTHER" id="PTHR45712:SF22">
    <property type="entry name" value="INSULIN-LIKE GROWTH FACTOR-BINDING PROTEIN COMPLEX ACID LABILE SUBUNIT"/>
    <property type="match status" value="1"/>
</dbReference>
<keyword evidence="3" id="KW-0472">Membrane</keyword>
<dbReference type="EMBL" id="OU898276">
    <property type="protein sequence ID" value="CAG9826385.1"/>
    <property type="molecule type" value="Genomic_DNA"/>
</dbReference>
<keyword evidence="3" id="KW-0812">Transmembrane</keyword>
<dbReference type="InterPro" id="IPR003591">
    <property type="entry name" value="Leu-rich_rpt_typical-subtyp"/>
</dbReference>
<dbReference type="AlphaFoldDB" id="A0A9N9X8S3"/>
<feature type="transmembrane region" description="Helical" evidence="3">
    <location>
        <begin position="416"/>
        <end position="434"/>
    </location>
</feature>
<dbReference type="InterPro" id="IPR032675">
    <property type="entry name" value="LRR_dom_sf"/>
</dbReference>
<evidence type="ECO:0000313" key="5">
    <source>
        <dbReference type="Proteomes" id="UP001153709"/>
    </source>
</evidence>
<dbReference type="SMART" id="SM00369">
    <property type="entry name" value="LRR_TYP"/>
    <property type="match status" value="8"/>
</dbReference>
<dbReference type="Proteomes" id="UP001153709">
    <property type="component" value="Chromosome 1"/>
</dbReference>
<dbReference type="OrthoDB" id="6765403at2759"/>